<evidence type="ECO:0000313" key="11">
    <source>
        <dbReference type="Proteomes" id="UP000198601"/>
    </source>
</evidence>
<keyword evidence="6" id="KW-0238">DNA-binding</keyword>
<evidence type="ECO:0000256" key="5">
    <source>
        <dbReference type="ARBA" id="ARBA00023015"/>
    </source>
</evidence>
<feature type="domain" description="Fe/B12 periplasmic-binding" evidence="9">
    <location>
        <begin position="295"/>
        <end position="554"/>
    </location>
</feature>
<dbReference type="SUPFAM" id="SSF46689">
    <property type="entry name" value="Homeodomain-like"/>
    <property type="match status" value="2"/>
</dbReference>
<dbReference type="Gene3D" id="1.10.10.60">
    <property type="entry name" value="Homeodomain-like"/>
    <property type="match status" value="2"/>
</dbReference>
<keyword evidence="5" id="KW-0805">Transcription regulation</keyword>
<evidence type="ECO:0000256" key="6">
    <source>
        <dbReference type="ARBA" id="ARBA00023125"/>
    </source>
</evidence>
<keyword evidence="7" id="KW-0804">Transcription</keyword>
<evidence type="ECO:0000259" key="9">
    <source>
        <dbReference type="PROSITE" id="PS50983"/>
    </source>
</evidence>
<dbReference type="GO" id="GO:0003700">
    <property type="term" value="F:DNA-binding transcription factor activity"/>
    <property type="evidence" value="ECO:0007669"/>
    <property type="project" value="InterPro"/>
</dbReference>
<dbReference type="Pfam" id="PF01497">
    <property type="entry name" value="Peripla_BP_2"/>
    <property type="match status" value="1"/>
</dbReference>
<dbReference type="PANTHER" id="PTHR30532:SF26">
    <property type="entry name" value="IRON(3+)-HYDROXAMATE-BINDING PROTEIN FHUD"/>
    <property type="match status" value="1"/>
</dbReference>
<keyword evidence="3" id="KW-0813">Transport</keyword>
<dbReference type="InterPro" id="IPR002491">
    <property type="entry name" value="ABC_transptr_periplasmic_BD"/>
</dbReference>
<evidence type="ECO:0000256" key="4">
    <source>
        <dbReference type="ARBA" id="ARBA00022729"/>
    </source>
</evidence>
<gene>
    <name evidence="10" type="ORF">SAMN04487970_101368</name>
</gene>
<dbReference type="OrthoDB" id="2660924at2"/>
<keyword evidence="4" id="KW-0732">Signal</keyword>
<dbReference type="RefSeq" id="WP_090671132.1">
    <property type="nucleotide sequence ID" value="NZ_FMTT01000013.1"/>
</dbReference>
<comment type="subcellular location">
    <subcellularLocation>
        <location evidence="1">Cell envelope</location>
    </subcellularLocation>
</comment>
<protein>
    <submittedName>
        <fullName evidence="10">Iron complex transport system substrate-binding protein</fullName>
    </submittedName>
</protein>
<dbReference type="GO" id="GO:0030288">
    <property type="term" value="C:outer membrane-bounded periplasmic space"/>
    <property type="evidence" value="ECO:0007669"/>
    <property type="project" value="TreeGrafter"/>
</dbReference>
<dbReference type="PROSITE" id="PS50983">
    <property type="entry name" value="FE_B12_PBP"/>
    <property type="match status" value="1"/>
</dbReference>
<dbReference type="Proteomes" id="UP000198601">
    <property type="component" value="Unassembled WGS sequence"/>
</dbReference>
<sequence>MIELRKLQEQPERMPRSISFALLNIEQFDSDSPQTMNSFRYSLNYLTLIVMIRGSLHVEADDMKADLHPGELLSLVSTADIQLNNTTARPFACYIISYAMQRTGDWDNLDDLGGSGSFLPHQDLWKAPWQRLSRGLEQLCKNRWSSDPLQQLANHMHFQEWMMFIFTERNFHRAKEHDSKKAVEHALDYMHAAYHEDITVDKLAAKARLSRRQFTELFRKLTNRSVSGYLTDLRIQEAKKLLLAGGQLSYIAQTVGYRDEFYFNRRFKQIVGQSPRQYAQNKQRLIRSFTLASSPQRIVADQYMGQLLKLGVIPVGARTEMLRKELAAAEKSSSSLQGIVDLGKGFPISLPRVSGLQPDLIVTQNEHQYQQLEQIAPTLLIPYQSTSPLEKLRLIGGVLNKTDLAEQWIEDYEWRIEQTRAQIVSKLGLGYFVTNLLLLNGQLYVLGQHAGYGSFSLYQALQLQAPPLQRRELDEASLSIKIPFSALPAYAGDHIFISVYGDPSTLTESGIWQSLPAVKNRRVYFINPYRFAFEDPYSLDEQLQVISSILTRQL</sequence>
<dbReference type="InterPro" id="IPR018060">
    <property type="entry name" value="HTH_AraC"/>
</dbReference>
<dbReference type="SMART" id="SM00342">
    <property type="entry name" value="HTH_ARAC"/>
    <property type="match status" value="1"/>
</dbReference>
<dbReference type="SUPFAM" id="SSF53807">
    <property type="entry name" value="Helical backbone' metal receptor"/>
    <property type="match status" value="1"/>
</dbReference>
<dbReference type="GO" id="GO:0043565">
    <property type="term" value="F:sequence-specific DNA binding"/>
    <property type="evidence" value="ECO:0007669"/>
    <property type="project" value="InterPro"/>
</dbReference>
<dbReference type="InterPro" id="IPR051313">
    <property type="entry name" value="Bact_iron-sidero_bind"/>
</dbReference>
<reference evidence="11" key="1">
    <citation type="submission" date="2016-10" db="EMBL/GenBank/DDBJ databases">
        <authorList>
            <person name="Varghese N."/>
            <person name="Submissions S."/>
        </authorList>
    </citation>
    <scope>NUCLEOTIDE SEQUENCE [LARGE SCALE GENOMIC DNA]</scope>
    <source>
        <strain evidence="11">CGMCC 1.8946</strain>
    </source>
</reference>
<organism evidence="10 11">
    <name type="scientific">Paenibacillus tianmuensis</name>
    <dbReference type="NCBI Taxonomy" id="624147"/>
    <lineage>
        <taxon>Bacteria</taxon>
        <taxon>Bacillati</taxon>
        <taxon>Bacillota</taxon>
        <taxon>Bacilli</taxon>
        <taxon>Bacillales</taxon>
        <taxon>Paenibacillaceae</taxon>
        <taxon>Paenibacillus</taxon>
    </lineage>
</organism>
<evidence type="ECO:0000313" key="10">
    <source>
        <dbReference type="EMBL" id="SCW53371.1"/>
    </source>
</evidence>
<evidence type="ECO:0000259" key="8">
    <source>
        <dbReference type="PROSITE" id="PS01124"/>
    </source>
</evidence>
<accession>A0A1G4R9P2</accession>
<proteinExistence type="inferred from homology"/>
<evidence type="ECO:0000256" key="7">
    <source>
        <dbReference type="ARBA" id="ARBA00023163"/>
    </source>
</evidence>
<dbReference type="Gene3D" id="3.40.50.1980">
    <property type="entry name" value="Nitrogenase molybdenum iron protein domain"/>
    <property type="match status" value="2"/>
</dbReference>
<dbReference type="Pfam" id="PF12833">
    <property type="entry name" value="HTH_18"/>
    <property type="match status" value="1"/>
</dbReference>
<dbReference type="GO" id="GO:1901678">
    <property type="term" value="P:iron coordination entity transport"/>
    <property type="evidence" value="ECO:0007669"/>
    <property type="project" value="UniProtKB-ARBA"/>
</dbReference>
<dbReference type="PROSITE" id="PS01124">
    <property type="entry name" value="HTH_ARAC_FAMILY_2"/>
    <property type="match status" value="1"/>
</dbReference>
<evidence type="ECO:0000256" key="2">
    <source>
        <dbReference type="ARBA" id="ARBA00008814"/>
    </source>
</evidence>
<keyword evidence="11" id="KW-1185">Reference proteome</keyword>
<dbReference type="AlphaFoldDB" id="A0A1G4R9P2"/>
<feature type="domain" description="HTH araC/xylS-type" evidence="8">
    <location>
        <begin position="184"/>
        <end position="281"/>
    </location>
</feature>
<dbReference type="PANTHER" id="PTHR30532">
    <property type="entry name" value="IRON III DICITRATE-BINDING PERIPLASMIC PROTEIN"/>
    <property type="match status" value="1"/>
</dbReference>
<dbReference type="InterPro" id="IPR018062">
    <property type="entry name" value="HTH_AraC-typ_CS"/>
</dbReference>
<dbReference type="EMBL" id="FMTT01000013">
    <property type="protein sequence ID" value="SCW53371.1"/>
    <property type="molecule type" value="Genomic_DNA"/>
</dbReference>
<evidence type="ECO:0000256" key="1">
    <source>
        <dbReference type="ARBA" id="ARBA00004196"/>
    </source>
</evidence>
<comment type="similarity">
    <text evidence="2">Belongs to the bacterial solute-binding protein 8 family.</text>
</comment>
<dbReference type="PROSITE" id="PS00041">
    <property type="entry name" value="HTH_ARAC_FAMILY_1"/>
    <property type="match status" value="1"/>
</dbReference>
<name>A0A1G4R9P2_9BACL</name>
<dbReference type="STRING" id="624147.SAMN04487970_101368"/>
<dbReference type="InterPro" id="IPR009057">
    <property type="entry name" value="Homeodomain-like_sf"/>
</dbReference>
<evidence type="ECO:0000256" key="3">
    <source>
        <dbReference type="ARBA" id="ARBA00022448"/>
    </source>
</evidence>